<feature type="transmembrane region" description="Helical" evidence="1">
    <location>
        <begin position="178"/>
        <end position="200"/>
    </location>
</feature>
<reference evidence="2 3" key="1">
    <citation type="journal article" date="2020" name="BMC Genomics">
        <title>Intraspecific diversification of the crop wild relative Brassica cretica Lam. using demographic model selection.</title>
        <authorList>
            <person name="Kioukis A."/>
            <person name="Michalopoulou V.A."/>
            <person name="Briers L."/>
            <person name="Pirintsos S."/>
            <person name="Studholme D.J."/>
            <person name="Pavlidis P."/>
            <person name="Sarris P.F."/>
        </authorList>
    </citation>
    <scope>NUCLEOTIDE SEQUENCE [LARGE SCALE GENOMIC DNA]</scope>
    <source>
        <strain evidence="3">cv. PFS-1207/04</strain>
    </source>
</reference>
<sequence length="207" mass="21965">MEFYSRGSNGSTAGSVFSVLPVFPLIRSGIGSECFVGVGARCRFRPIHCSLRFGGSCPAVGVVVSFLPCSVRIERLGSLEYRTDRCFGGSTSLLTDRGAFDFFLECLQLVALRVPSQPGLVEGSEKLVWIEIGSGHRRIVCPRGVAIGGIHCIWIVPVASLAPVNLVGVTSVPESDPVGSMSLTLEGVVPAVWLGSIVALRKLRSVS</sequence>
<dbReference type="Proteomes" id="UP000266723">
    <property type="component" value="Unassembled WGS sequence"/>
</dbReference>
<organism evidence="2 3">
    <name type="scientific">Brassica cretica</name>
    <name type="common">Mustard</name>
    <dbReference type="NCBI Taxonomy" id="69181"/>
    <lineage>
        <taxon>Eukaryota</taxon>
        <taxon>Viridiplantae</taxon>
        <taxon>Streptophyta</taxon>
        <taxon>Embryophyta</taxon>
        <taxon>Tracheophyta</taxon>
        <taxon>Spermatophyta</taxon>
        <taxon>Magnoliopsida</taxon>
        <taxon>eudicotyledons</taxon>
        <taxon>Gunneridae</taxon>
        <taxon>Pentapetalae</taxon>
        <taxon>rosids</taxon>
        <taxon>malvids</taxon>
        <taxon>Brassicales</taxon>
        <taxon>Brassicaceae</taxon>
        <taxon>Brassiceae</taxon>
        <taxon>Brassica</taxon>
    </lineage>
</organism>
<keyword evidence="1" id="KW-1133">Transmembrane helix</keyword>
<comment type="caution">
    <text evidence="2">The sequence shown here is derived from an EMBL/GenBank/DDBJ whole genome shotgun (WGS) entry which is preliminary data.</text>
</comment>
<keyword evidence="1" id="KW-0472">Membrane</keyword>
<evidence type="ECO:0000256" key="1">
    <source>
        <dbReference type="SAM" id="Phobius"/>
    </source>
</evidence>
<accession>A0ABQ7AMT3</accession>
<name>A0ABQ7AMT3_BRACR</name>
<keyword evidence="1" id="KW-0812">Transmembrane</keyword>
<evidence type="ECO:0000313" key="2">
    <source>
        <dbReference type="EMBL" id="KAF3515444.1"/>
    </source>
</evidence>
<protein>
    <submittedName>
        <fullName evidence="2">Uncharacterized protein</fullName>
    </submittedName>
</protein>
<dbReference type="EMBL" id="QGKV02001556">
    <property type="protein sequence ID" value="KAF3515444.1"/>
    <property type="molecule type" value="Genomic_DNA"/>
</dbReference>
<gene>
    <name evidence="2" type="ORF">DY000_02058463</name>
</gene>
<proteinExistence type="predicted"/>
<feature type="transmembrane region" description="Helical" evidence="1">
    <location>
        <begin position="145"/>
        <end position="166"/>
    </location>
</feature>
<keyword evidence="3" id="KW-1185">Reference proteome</keyword>
<evidence type="ECO:0000313" key="3">
    <source>
        <dbReference type="Proteomes" id="UP000266723"/>
    </source>
</evidence>